<dbReference type="OrthoDB" id="211106at2"/>
<accession>A0A1C3E3Z3</accession>
<organism evidence="1 2">
    <name type="scientific">Planctopirus hydrillae</name>
    <dbReference type="NCBI Taxonomy" id="1841610"/>
    <lineage>
        <taxon>Bacteria</taxon>
        <taxon>Pseudomonadati</taxon>
        <taxon>Planctomycetota</taxon>
        <taxon>Planctomycetia</taxon>
        <taxon>Planctomycetales</taxon>
        <taxon>Planctomycetaceae</taxon>
        <taxon>Planctopirus</taxon>
    </lineage>
</organism>
<keyword evidence="2" id="KW-1185">Reference proteome</keyword>
<reference evidence="1 2" key="1">
    <citation type="submission" date="2016-05" db="EMBL/GenBank/DDBJ databases">
        <title>Genomic and physiological characterization of Planctopirus sp. isolated from fresh water lake.</title>
        <authorList>
            <person name="Subhash Y."/>
            <person name="Ramana C."/>
        </authorList>
    </citation>
    <scope>NUCLEOTIDE SEQUENCE [LARGE SCALE GENOMIC DNA]</scope>
    <source>
        <strain evidence="1 2">JC280</strain>
    </source>
</reference>
<dbReference type="AlphaFoldDB" id="A0A1C3E3Z3"/>
<protein>
    <submittedName>
        <fullName evidence="1">Uncharacterized protein</fullName>
    </submittedName>
</protein>
<gene>
    <name evidence="1" type="ORF">A6X21_15125</name>
</gene>
<proteinExistence type="predicted"/>
<dbReference type="EMBL" id="LYDR01000159">
    <property type="protein sequence ID" value="ODA27879.1"/>
    <property type="molecule type" value="Genomic_DNA"/>
</dbReference>
<dbReference type="RefSeq" id="WP_068853492.1">
    <property type="nucleotide sequence ID" value="NZ_LYDR01000159.1"/>
</dbReference>
<evidence type="ECO:0000313" key="1">
    <source>
        <dbReference type="EMBL" id="ODA27879.1"/>
    </source>
</evidence>
<evidence type="ECO:0000313" key="2">
    <source>
        <dbReference type="Proteomes" id="UP000094828"/>
    </source>
</evidence>
<comment type="caution">
    <text evidence="1">The sequence shown here is derived from an EMBL/GenBank/DDBJ whole genome shotgun (WGS) entry which is preliminary data.</text>
</comment>
<dbReference type="Proteomes" id="UP000094828">
    <property type="component" value="Unassembled WGS sequence"/>
</dbReference>
<sequence>MPQIPWKLAPITMFCQARGSELPANSSQDQELQSFSLAAQFWKTTRKLGVVLGATLLGSFTTLVAQDAPGASWSNYGFGFSGGAAGTTPYYYPQAGAGISINPPAAYGSAMNGSFVAQPTPTGIAPYNYGAQPVDPSTMAGQPYLNGQGTMAGYGPNANRSLYAAPYGFAPDSQVQGRLPSPALPGPNYQSGYASGAKYFQPGGYDARIGSPYYYDGNERSTFSGDPYVDHFGPGFHRNQVHGHYRFPYYSYRAPWYYPGRAVYNRDTNYAW</sequence>
<name>A0A1C3E3Z3_9PLAN</name>